<dbReference type="CDD" id="cd13401">
    <property type="entry name" value="Slt70-like"/>
    <property type="match status" value="1"/>
</dbReference>
<dbReference type="SUPFAM" id="SSF53955">
    <property type="entry name" value="Lysozyme-like"/>
    <property type="match status" value="1"/>
</dbReference>
<dbReference type="InterPro" id="IPR023346">
    <property type="entry name" value="Lysozyme-like_dom_sf"/>
</dbReference>
<proteinExistence type="inferred from homology"/>
<evidence type="ECO:0000313" key="7">
    <source>
        <dbReference type="EMBL" id="MFD1783074.1"/>
    </source>
</evidence>
<dbReference type="PANTHER" id="PTHR37423">
    <property type="entry name" value="SOLUBLE LYTIC MUREIN TRANSGLYCOSYLASE-RELATED"/>
    <property type="match status" value="1"/>
</dbReference>
<dbReference type="EMBL" id="JBHUEY010000001">
    <property type="protein sequence ID" value="MFD1783074.1"/>
    <property type="molecule type" value="Genomic_DNA"/>
</dbReference>
<dbReference type="SUPFAM" id="SSF48435">
    <property type="entry name" value="Bacterial muramidases"/>
    <property type="match status" value="1"/>
</dbReference>
<dbReference type="Gene3D" id="1.25.20.10">
    <property type="entry name" value="Bacterial muramidases"/>
    <property type="match status" value="1"/>
</dbReference>
<dbReference type="PANTHER" id="PTHR37423:SF2">
    <property type="entry name" value="MEMBRANE-BOUND LYTIC MUREIN TRANSGLYCOSYLASE C"/>
    <property type="match status" value="1"/>
</dbReference>
<evidence type="ECO:0000313" key="8">
    <source>
        <dbReference type="Proteomes" id="UP001597237"/>
    </source>
</evidence>
<dbReference type="Proteomes" id="UP001597237">
    <property type="component" value="Unassembled WGS sequence"/>
</dbReference>
<organism evidence="7 8">
    <name type="scientific">Phenylobacterium terrae</name>
    <dbReference type="NCBI Taxonomy" id="2665495"/>
    <lineage>
        <taxon>Bacteria</taxon>
        <taxon>Pseudomonadati</taxon>
        <taxon>Pseudomonadota</taxon>
        <taxon>Alphaproteobacteria</taxon>
        <taxon>Caulobacterales</taxon>
        <taxon>Caulobacteraceae</taxon>
        <taxon>Phenylobacterium</taxon>
    </lineage>
</organism>
<feature type="signal peptide" evidence="5">
    <location>
        <begin position="1"/>
        <end position="21"/>
    </location>
</feature>
<evidence type="ECO:0000256" key="1">
    <source>
        <dbReference type="ARBA" id="ARBA00007734"/>
    </source>
</evidence>
<evidence type="ECO:0000256" key="3">
    <source>
        <dbReference type="ARBA" id="ARBA00022729"/>
    </source>
</evidence>
<comment type="similarity">
    <text evidence="1">Belongs to the transglycosylase Slt family.</text>
</comment>
<dbReference type="InterPro" id="IPR000189">
    <property type="entry name" value="Transglyc_AS"/>
</dbReference>
<reference evidence="8" key="1">
    <citation type="journal article" date="2019" name="Int. J. Syst. Evol. Microbiol.">
        <title>The Global Catalogue of Microorganisms (GCM) 10K type strain sequencing project: providing services to taxonomists for standard genome sequencing and annotation.</title>
        <authorList>
            <consortium name="The Broad Institute Genomics Platform"/>
            <consortium name="The Broad Institute Genome Sequencing Center for Infectious Disease"/>
            <person name="Wu L."/>
            <person name="Ma J."/>
        </authorList>
    </citation>
    <scope>NUCLEOTIDE SEQUENCE [LARGE SCALE GENOMIC DNA]</scope>
    <source>
        <strain evidence="8">DFY28</strain>
    </source>
</reference>
<feature type="region of interest" description="Disordered" evidence="4">
    <location>
        <begin position="125"/>
        <end position="149"/>
    </location>
</feature>
<dbReference type="Gene3D" id="1.10.530.10">
    <property type="match status" value="1"/>
</dbReference>
<keyword evidence="8" id="KW-1185">Reference proteome</keyword>
<evidence type="ECO:0000256" key="4">
    <source>
        <dbReference type="SAM" id="MobiDB-lite"/>
    </source>
</evidence>
<comment type="similarity">
    <text evidence="2">Belongs to the virb1 family.</text>
</comment>
<name>A0ABW4MYM1_9CAUL</name>
<evidence type="ECO:0000259" key="6">
    <source>
        <dbReference type="Pfam" id="PF01464"/>
    </source>
</evidence>
<feature type="chain" id="PRO_5045929678" evidence="5">
    <location>
        <begin position="22"/>
        <end position="548"/>
    </location>
</feature>
<dbReference type="Pfam" id="PF01464">
    <property type="entry name" value="SLT"/>
    <property type="match status" value="1"/>
</dbReference>
<sequence length="548" mass="58799">MHRLIPIVTIAAVGLSGAASYAQINARPDSAPSAPAAQSPIPASPPRPVVAADLGQALQAVRARQLTRAREIQGALADPVARKLVDWAIVDALGRELGTFELERLARELEGWPREDARRRAMERTAGAQLPSGPVPYTALGPSAPSAGQGFHQRRLRMNEALRAGDATGAYQAISAHGLPPGGVDYAEAESFAGWLALNKLRNPRLADQHFARLEAAVKSPVSKARAAYWRGRAAEALGEPAKARAFYEQGAEHTTTFYGQLAAERAGHKELVLTPDPTPTAAERSAFEARELVRAMELLSRAGERELVRVFALHLGDVVADRSELALLVDRLKGLGHQEASLLAYRRGAQRGLILHERGYPVVTPPAVANGAEPALVLSIVRQESQFDPSVRSSANARGMMQLLPGTGREMAQKIGMAWNESVLWDADQNMRLGSRYLGHLTSHFSGSYLLATAGYNAGPGRPAQWVQFCGDPRSASVDPLDFIECIPFGETRNYVMNVASNLQVYRARLNGGRAPLTAWQDLRRGAWGSAGTQVVANPSGTAAGSP</sequence>
<dbReference type="RefSeq" id="WP_377284222.1">
    <property type="nucleotide sequence ID" value="NZ_JBHRSI010000015.1"/>
</dbReference>
<evidence type="ECO:0000256" key="5">
    <source>
        <dbReference type="SAM" id="SignalP"/>
    </source>
</evidence>
<dbReference type="InterPro" id="IPR008258">
    <property type="entry name" value="Transglycosylase_SLT_dom_1"/>
</dbReference>
<dbReference type="InterPro" id="IPR008939">
    <property type="entry name" value="Lytic_TGlycosylase_superhlx_U"/>
</dbReference>
<feature type="domain" description="Transglycosylase SLT" evidence="6">
    <location>
        <begin position="370"/>
        <end position="469"/>
    </location>
</feature>
<dbReference type="PROSITE" id="PS00922">
    <property type="entry name" value="TRANSGLYCOSYLASE"/>
    <property type="match status" value="1"/>
</dbReference>
<evidence type="ECO:0000256" key="2">
    <source>
        <dbReference type="ARBA" id="ARBA00009387"/>
    </source>
</evidence>
<gene>
    <name evidence="7" type="ORF">ACFSC0_06685</name>
</gene>
<comment type="caution">
    <text evidence="7">The sequence shown here is derived from an EMBL/GenBank/DDBJ whole genome shotgun (WGS) entry which is preliminary data.</text>
</comment>
<protein>
    <submittedName>
        <fullName evidence="7">Lytic transglycosylase domain-containing protein</fullName>
    </submittedName>
</protein>
<accession>A0ABW4MYM1</accession>
<keyword evidence="3 5" id="KW-0732">Signal</keyword>